<accession>A0A2J6X8D6</accession>
<dbReference type="InterPro" id="IPR004843">
    <property type="entry name" value="Calcineurin-like_PHP"/>
</dbReference>
<protein>
    <recommendedName>
        <fullName evidence="5">Calcineurin-like phosphoesterase domain-containing protein</fullName>
    </recommendedName>
</protein>
<feature type="non-terminal residue" evidence="3">
    <location>
        <position position="214"/>
    </location>
</feature>
<feature type="domain" description="Calcineurin-like phosphoesterase N-terminal" evidence="2">
    <location>
        <begin position="40"/>
        <end position="84"/>
    </location>
</feature>
<reference evidence="3 4" key="1">
    <citation type="submission" date="2018-01" db="EMBL/GenBank/DDBJ databases">
        <title>Metagenomic assembled genomes from two thermal pools in the Uzon Caldera, Kamchatka, Russia.</title>
        <authorList>
            <person name="Wilkins L."/>
            <person name="Ettinger C."/>
        </authorList>
    </citation>
    <scope>NUCLEOTIDE SEQUENCE [LARGE SCALE GENOMIC DNA]</scope>
    <source>
        <strain evidence="3">ARK-10</strain>
    </source>
</reference>
<dbReference type="Gene3D" id="3.60.21.10">
    <property type="match status" value="1"/>
</dbReference>
<sequence>MKTKHLFVLLTISVVLSYAQIWKVEGFVFLDSNQNKVFDKGEKGLANVPVSDGYQIVLTDKNGYYALQPKEREPIIFVSFPSGYFNINFWQRVRGNEEMERIDFPLYKINEKSSIFLIQVTDIHSTFSEICYRDVGKFVYEANEFRPDFVVATGDLVMDANPLKNEEDVIRYYELYKSLMRNLKPPLFNLPGNHEHPWSIPTSSPLYDRGAYKE</sequence>
<evidence type="ECO:0000313" key="3">
    <source>
        <dbReference type="EMBL" id="PMP83431.1"/>
    </source>
</evidence>
<gene>
    <name evidence="3" type="ORF">C0175_01815</name>
</gene>
<dbReference type="Pfam" id="PF16371">
    <property type="entry name" value="MetallophosN"/>
    <property type="match status" value="1"/>
</dbReference>
<dbReference type="InterPro" id="IPR032285">
    <property type="entry name" value="Metallophos_N"/>
</dbReference>
<evidence type="ECO:0000313" key="4">
    <source>
        <dbReference type="Proteomes" id="UP000236910"/>
    </source>
</evidence>
<dbReference type="AlphaFoldDB" id="A0A2J6X8D6"/>
<proteinExistence type="predicted"/>
<dbReference type="SUPFAM" id="SSF117074">
    <property type="entry name" value="Hypothetical protein PA1324"/>
    <property type="match status" value="1"/>
</dbReference>
<dbReference type="Pfam" id="PF00149">
    <property type="entry name" value="Metallophos"/>
    <property type="match status" value="1"/>
</dbReference>
<dbReference type="EMBL" id="PNIX01000105">
    <property type="protein sequence ID" value="PMP83431.1"/>
    <property type="molecule type" value="Genomic_DNA"/>
</dbReference>
<dbReference type="InterPro" id="IPR013783">
    <property type="entry name" value="Ig-like_fold"/>
</dbReference>
<evidence type="ECO:0000259" key="2">
    <source>
        <dbReference type="Pfam" id="PF16371"/>
    </source>
</evidence>
<dbReference type="InterPro" id="IPR029052">
    <property type="entry name" value="Metallo-depent_PP-like"/>
</dbReference>
<name>A0A2J6X8D6_9BACT</name>
<comment type="caution">
    <text evidence="3">The sequence shown here is derived from an EMBL/GenBank/DDBJ whole genome shotgun (WGS) entry which is preliminary data.</text>
</comment>
<dbReference type="Proteomes" id="UP000236910">
    <property type="component" value="Unassembled WGS sequence"/>
</dbReference>
<dbReference type="SUPFAM" id="SSF56300">
    <property type="entry name" value="Metallo-dependent phosphatases"/>
    <property type="match status" value="1"/>
</dbReference>
<dbReference type="Gene3D" id="2.60.40.10">
    <property type="entry name" value="Immunoglobulins"/>
    <property type="match status" value="1"/>
</dbReference>
<evidence type="ECO:0008006" key="5">
    <source>
        <dbReference type="Google" id="ProtNLM"/>
    </source>
</evidence>
<dbReference type="GO" id="GO:0016787">
    <property type="term" value="F:hydrolase activity"/>
    <property type="evidence" value="ECO:0007669"/>
    <property type="project" value="InterPro"/>
</dbReference>
<evidence type="ECO:0000259" key="1">
    <source>
        <dbReference type="Pfam" id="PF00149"/>
    </source>
</evidence>
<feature type="domain" description="Calcineurin-like phosphoesterase" evidence="1">
    <location>
        <begin position="118"/>
        <end position="200"/>
    </location>
</feature>
<organism evidence="3 4">
    <name type="scientific">Caldisericum exile</name>
    <dbReference type="NCBI Taxonomy" id="693075"/>
    <lineage>
        <taxon>Bacteria</taxon>
        <taxon>Pseudomonadati</taxon>
        <taxon>Caldisericota/Cryosericota group</taxon>
        <taxon>Caldisericota</taxon>
        <taxon>Caldisericia</taxon>
        <taxon>Caldisericales</taxon>
        <taxon>Caldisericaceae</taxon>
        <taxon>Caldisericum</taxon>
    </lineage>
</organism>